<dbReference type="RefSeq" id="YP_009527202.1">
    <property type="nucleotide sequence ID" value="NC_039675.1"/>
</dbReference>
<dbReference type="InterPro" id="IPR002677">
    <property type="entry name" value="Ribosomal_bL32"/>
</dbReference>
<dbReference type="PANTHER" id="PTHR36083:SF1">
    <property type="entry name" value="LARGE RIBOSOMAL SUBUNIT PROTEIN BL32C"/>
    <property type="match status" value="1"/>
</dbReference>
<evidence type="ECO:0000256" key="4">
    <source>
        <dbReference type="ARBA" id="ARBA00023274"/>
    </source>
</evidence>
<dbReference type="GO" id="GO:0006412">
    <property type="term" value="P:translation"/>
    <property type="evidence" value="ECO:0007669"/>
    <property type="project" value="UniProtKB-UniRule"/>
</dbReference>
<dbReference type="InterPro" id="IPR044958">
    <property type="entry name" value="Ribosomal_bL32_plant/cyanobact"/>
</dbReference>
<dbReference type="InterPro" id="IPR011332">
    <property type="entry name" value="Ribosomal_zn-bd"/>
</dbReference>
<evidence type="ECO:0000313" key="7">
    <source>
        <dbReference type="EMBL" id="AYA54158.1"/>
    </source>
</evidence>
<keyword evidence="4 6" id="KW-0687">Ribonucleoprotein</keyword>
<dbReference type="GeneID" id="38326203"/>
<keyword evidence="7" id="KW-0934">Plastid</keyword>
<name>A0A385M372_9LILI</name>
<evidence type="ECO:0000256" key="1">
    <source>
        <dbReference type="ARBA" id="ARBA00004229"/>
    </source>
</evidence>
<accession>A0A385M372</accession>
<reference evidence="7" key="1">
    <citation type="journal article" date="2018" name="Int. J. Mol. Sci.">
        <title>Phylogenomic and Comparative Analyses of Complete Plastomes of Croomia and Stemona (Stemonaceae).</title>
        <authorList>
            <person name="Lu Q."/>
            <person name="Ye W."/>
            <person name="Lu R."/>
            <person name="Xu W."/>
            <person name="Qiu Y."/>
        </authorList>
    </citation>
    <scope>NUCLEOTIDE SEQUENCE</scope>
</reference>
<evidence type="ECO:0000256" key="3">
    <source>
        <dbReference type="ARBA" id="ARBA00022980"/>
    </source>
</evidence>
<proteinExistence type="inferred from homology"/>
<dbReference type="PANTHER" id="PTHR36083">
    <property type="entry name" value="50S RIBOSOMAL PROTEIN L32, CHLOROPLASTIC"/>
    <property type="match status" value="1"/>
</dbReference>
<dbReference type="HAMAP" id="MF_00340">
    <property type="entry name" value="Ribosomal_bL32"/>
    <property type="match status" value="1"/>
</dbReference>
<comment type="similarity">
    <text evidence="2 6">Belongs to the bacterial ribosomal protein bL32 family.</text>
</comment>
<evidence type="ECO:0000256" key="6">
    <source>
        <dbReference type="HAMAP-Rule" id="MF_00340"/>
    </source>
</evidence>
<gene>
    <name evidence="6 7" type="primary">rpl32</name>
</gene>
<dbReference type="AlphaFoldDB" id="A0A385M372"/>
<evidence type="ECO:0000256" key="5">
    <source>
        <dbReference type="ARBA" id="ARBA00035280"/>
    </source>
</evidence>
<keyword evidence="3 6" id="KW-0689">Ribosomal protein</keyword>
<geneLocation type="chloroplast" evidence="7"/>
<dbReference type="GO" id="GO:0015934">
    <property type="term" value="C:large ribosomal subunit"/>
    <property type="evidence" value="ECO:0007669"/>
    <property type="project" value="InterPro"/>
</dbReference>
<dbReference type="Pfam" id="PF01783">
    <property type="entry name" value="Ribosomal_L32p"/>
    <property type="match status" value="1"/>
</dbReference>
<keyword evidence="7" id="KW-0150">Chloroplast</keyword>
<dbReference type="GO" id="GO:0009507">
    <property type="term" value="C:chloroplast"/>
    <property type="evidence" value="ECO:0007669"/>
    <property type="project" value="UniProtKB-SubCell"/>
</dbReference>
<dbReference type="EMBL" id="MH191381">
    <property type="protein sequence ID" value="AYA54158.1"/>
    <property type="molecule type" value="Genomic_DNA"/>
</dbReference>
<protein>
    <recommendedName>
        <fullName evidence="5 6">Large ribosomal subunit protein bL32c</fullName>
    </recommendedName>
</protein>
<comment type="subcellular location">
    <subcellularLocation>
        <location evidence="1 6">Plastid</location>
        <location evidence="1 6">Chloroplast</location>
    </subcellularLocation>
</comment>
<evidence type="ECO:0000256" key="2">
    <source>
        <dbReference type="ARBA" id="ARBA00008560"/>
    </source>
</evidence>
<dbReference type="GO" id="GO:0003735">
    <property type="term" value="F:structural constituent of ribosome"/>
    <property type="evidence" value="ECO:0007669"/>
    <property type="project" value="InterPro"/>
</dbReference>
<dbReference type="SUPFAM" id="SSF57829">
    <property type="entry name" value="Zn-binding ribosomal proteins"/>
    <property type="match status" value="1"/>
</dbReference>
<sequence>MAVPKKRTSMAKKHIRRNIWKKKVYLAGVKAFSLAKSISTGHSKSFFVRQTNK</sequence>
<organism evidence="7">
    <name type="scientific">Stemona japonica</name>
    <dbReference type="NCBI Taxonomy" id="85282"/>
    <lineage>
        <taxon>Eukaryota</taxon>
        <taxon>Viridiplantae</taxon>
        <taxon>Streptophyta</taxon>
        <taxon>Embryophyta</taxon>
        <taxon>Tracheophyta</taxon>
        <taxon>Spermatophyta</taxon>
        <taxon>Magnoliopsida</taxon>
        <taxon>Liliopsida</taxon>
        <taxon>Pandanales</taxon>
        <taxon>Stemonaceae</taxon>
        <taxon>Stemona</taxon>
    </lineage>
</organism>